<accession>A0ABY4AJG0</accession>
<evidence type="ECO:0000313" key="2">
    <source>
        <dbReference type="EMBL" id="UOD50088.1"/>
    </source>
</evidence>
<protein>
    <recommendedName>
        <fullName evidence="1">VWA7 N-terminal domain-containing protein</fullName>
    </recommendedName>
</protein>
<gene>
    <name evidence="2" type="ORF">DHf2319_11700</name>
</gene>
<sequence>MSTHHATHLWITDITRRARSGELNKAIESSFGSADRVQEITAAIELLGQGNVSALPKISVLSQAQLEGHLGAYSSETDTIFISHEALQYPLIALEVLTHELGHSVASRYYADTVDPEAAYQFTEVLLGQDHALVLSSSARHEHTTQSDEHSDQFILPGTHIPSDLQWFDTSLHIDWARAQLPMLNARAFDLLKLGQNDSDAFVGVARVGVFSPYGLQTDSSTHFDNNNVRGSLESMRKRWTNGIERFDDTDIGRKLNLPFVDKALVGPSFDGANAGVENLLYRFGQITHAMQDFYSHSNWIEMVRGTRNEWITPDTLLDASFDLPVQLNPGSYLNNAPDVMVAMSGPDYDATLALAGTGIYATGPKSVYWWVNDRQDGWGETFANPLSGGEIGGLMTGAVNSAVYYDTNYSVPLRAVDRAGFLDKEYYRGFSHGGLAGEIIGQWMSPLSKDKADNGRFADKSANRVLFEDAQAYAALQVRHDFDRMGNLIFKNHGIDGLQKFANFAIVESDRDLFVSTYSQPNARWDWNATDAAFAPVMAFMSAPEDEGHDHAEDFHFDEANMRFIEVFYTSDAPNFTTQANRTYLTQVNIDGQWFDAAEGLINTHHDHMHDYGPEAFLPASVQHADTGGRMLYSDSNHDEGHYLGTIYSVVNVNFDARVYINHFDVGLDEVHVVDTQGALIEAVDIDRADYAQTRQYLLDTYNIKLNARPETQVLSHALAIRSSEVNGSVILQASDFFASPDSVHAANHDPDAGLHTDVRFAGHDQTRAWLTLLEDGTLEISDVSLAPQGIHEIYVSVHDEAGLLEGAMITLAIDPEITVGSTAYDPMSQIDLSFRNPSESAIGIFGQVVNDHGLPVSFVEHFGVRIGDAAGVPTGLDASAISSNLADSIDHGTMQFFALHYDTQQMVALAITQTGQDQYALSQGDEILADLSVSQSTGVSSTYIDEIYVNGLEDVLLGIPLNTSVVEPVSNSPKQDHQISIEATAASESYYSGEFGFFVADLQSGYVIDPNSGVKLENVGLSPSNIRDYSVFSIANITEAASRMTASFVLNADLNLNNLALFPYYQVETHQGSQLFISGAGAQRDGTSHVVRVANNTFGVEDLVGGDYDFDDVVVTLNSIIVSDFV</sequence>
<keyword evidence="3" id="KW-1185">Reference proteome</keyword>
<proteinExistence type="predicted"/>
<dbReference type="EMBL" id="CP063982">
    <property type="protein sequence ID" value="UOD50088.1"/>
    <property type="molecule type" value="Genomic_DNA"/>
</dbReference>
<dbReference type="Proteomes" id="UP000831607">
    <property type="component" value="Chromosome"/>
</dbReference>
<dbReference type="InterPro" id="IPR056862">
    <property type="entry name" value="VWA7_N"/>
</dbReference>
<organism evidence="2 3">
    <name type="scientific">Orrella daihaiensis</name>
    <dbReference type="NCBI Taxonomy" id="2782176"/>
    <lineage>
        <taxon>Bacteria</taxon>
        <taxon>Pseudomonadati</taxon>
        <taxon>Pseudomonadota</taxon>
        <taxon>Betaproteobacteria</taxon>
        <taxon>Burkholderiales</taxon>
        <taxon>Alcaligenaceae</taxon>
        <taxon>Orrella</taxon>
    </lineage>
</organism>
<feature type="domain" description="VWA7 N-terminal" evidence="1">
    <location>
        <begin position="284"/>
        <end position="307"/>
    </location>
</feature>
<name>A0ABY4AJG0_9BURK</name>
<evidence type="ECO:0000259" key="1">
    <source>
        <dbReference type="Pfam" id="PF25107"/>
    </source>
</evidence>
<dbReference type="RefSeq" id="WP_243478485.1">
    <property type="nucleotide sequence ID" value="NZ_CP063982.1"/>
</dbReference>
<evidence type="ECO:0000313" key="3">
    <source>
        <dbReference type="Proteomes" id="UP000831607"/>
    </source>
</evidence>
<dbReference type="Pfam" id="PF25107">
    <property type="entry name" value="VWA7_N"/>
    <property type="match status" value="1"/>
</dbReference>
<reference evidence="2 3" key="1">
    <citation type="submission" date="2020-11" db="EMBL/GenBank/DDBJ databases">
        <title>Algicoccus daihaiensis sp.nov., isolated from Daihai Lake in Inner Mongolia.</title>
        <authorList>
            <person name="Kai J."/>
        </authorList>
    </citation>
    <scope>NUCLEOTIDE SEQUENCE [LARGE SCALE GENOMIC DNA]</scope>
    <source>
        <strain evidence="3">f23</strain>
    </source>
</reference>